<dbReference type="Gramene" id="Pp3c1_25820V3.2">
    <property type="protein sequence ID" value="PAC:32970523.CDS.1"/>
    <property type="gene ID" value="Pp3c1_25820"/>
</dbReference>
<organism evidence="2 3">
    <name type="scientific">Physcomitrium patens</name>
    <name type="common">Spreading-leaved earth moss</name>
    <name type="synonym">Physcomitrella patens</name>
    <dbReference type="NCBI Taxonomy" id="3218"/>
    <lineage>
        <taxon>Eukaryota</taxon>
        <taxon>Viridiplantae</taxon>
        <taxon>Streptophyta</taxon>
        <taxon>Embryophyta</taxon>
        <taxon>Bryophyta</taxon>
        <taxon>Bryophytina</taxon>
        <taxon>Bryopsida</taxon>
        <taxon>Funariidae</taxon>
        <taxon>Funariales</taxon>
        <taxon>Funariaceae</taxon>
        <taxon>Physcomitrium</taxon>
    </lineage>
</organism>
<reference evidence="2 3" key="1">
    <citation type="journal article" date="2008" name="Science">
        <title>The Physcomitrella genome reveals evolutionary insights into the conquest of land by plants.</title>
        <authorList>
            <person name="Rensing S."/>
            <person name="Lang D."/>
            <person name="Zimmer A."/>
            <person name="Terry A."/>
            <person name="Salamov A."/>
            <person name="Shapiro H."/>
            <person name="Nishiyama T."/>
            <person name="Perroud P.-F."/>
            <person name="Lindquist E."/>
            <person name="Kamisugi Y."/>
            <person name="Tanahashi T."/>
            <person name="Sakakibara K."/>
            <person name="Fujita T."/>
            <person name="Oishi K."/>
            <person name="Shin-I T."/>
            <person name="Kuroki Y."/>
            <person name="Toyoda A."/>
            <person name="Suzuki Y."/>
            <person name="Hashimoto A."/>
            <person name="Yamaguchi K."/>
            <person name="Sugano A."/>
            <person name="Kohara Y."/>
            <person name="Fujiyama A."/>
            <person name="Anterola A."/>
            <person name="Aoki S."/>
            <person name="Ashton N."/>
            <person name="Barbazuk W.B."/>
            <person name="Barker E."/>
            <person name="Bennetzen J."/>
            <person name="Bezanilla M."/>
            <person name="Blankenship R."/>
            <person name="Cho S.H."/>
            <person name="Dutcher S."/>
            <person name="Estelle M."/>
            <person name="Fawcett J.A."/>
            <person name="Gundlach H."/>
            <person name="Hanada K."/>
            <person name="Heyl A."/>
            <person name="Hicks K.A."/>
            <person name="Hugh J."/>
            <person name="Lohr M."/>
            <person name="Mayer K."/>
            <person name="Melkozernov A."/>
            <person name="Murata T."/>
            <person name="Nelson D."/>
            <person name="Pils B."/>
            <person name="Prigge M."/>
            <person name="Reiss B."/>
            <person name="Renner T."/>
            <person name="Rombauts S."/>
            <person name="Rushton P."/>
            <person name="Sanderfoot A."/>
            <person name="Schween G."/>
            <person name="Shiu S.-H."/>
            <person name="Stueber K."/>
            <person name="Theodoulou F.L."/>
            <person name="Tu H."/>
            <person name="Van de Peer Y."/>
            <person name="Verrier P.J."/>
            <person name="Waters E."/>
            <person name="Wood A."/>
            <person name="Yang L."/>
            <person name="Cove D."/>
            <person name="Cuming A."/>
            <person name="Hasebe M."/>
            <person name="Lucas S."/>
            <person name="Mishler D.B."/>
            <person name="Reski R."/>
            <person name="Grigoriev I."/>
            <person name="Quatrano R.S."/>
            <person name="Boore J.L."/>
        </authorList>
    </citation>
    <scope>NUCLEOTIDE SEQUENCE [LARGE SCALE GENOMIC DNA]</scope>
    <source>
        <strain evidence="2 3">cv. Gransden 2004</strain>
    </source>
</reference>
<feature type="transmembrane region" description="Helical" evidence="1">
    <location>
        <begin position="21"/>
        <end position="41"/>
    </location>
</feature>
<keyword evidence="1" id="KW-0472">Membrane</keyword>
<keyword evidence="1" id="KW-1133">Transmembrane helix</keyword>
<name>A0A7I4EX17_PHYPA</name>
<dbReference type="AlphaFoldDB" id="A0A7I4EX17"/>
<protein>
    <submittedName>
        <fullName evidence="2">Uncharacterized protein</fullName>
    </submittedName>
</protein>
<evidence type="ECO:0000256" key="1">
    <source>
        <dbReference type="SAM" id="Phobius"/>
    </source>
</evidence>
<sequence>MEFVACAFESKKEVSFLMLKAYILSLFFLVVVLFLAVGDAWTHYAELYSLSSFTSNYTYYDLDFSLIV</sequence>
<dbReference type="EMBL" id="ABEU02000001">
    <property type="status" value="NOT_ANNOTATED_CDS"/>
    <property type="molecule type" value="Genomic_DNA"/>
</dbReference>
<evidence type="ECO:0000313" key="3">
    <source>
        <dbReference type="Proteomes" id="UP000006727"/>
    </source>
</evidence>
<keyword evidence="3" id="KW-1185">Reference proteome</keyword>
<keyword evidence="1" id="KW-0812">Transmembrane</keyword>
<evidence type="ECO:0000313" key="2">
    <source>
        <dbReference type="EnsemblPlants" id="PAC:32970523.CDS.1"/>
    </source>
</evidence>
<accession>A0A7I4EX17</accession>
<dbReference type="EnsemblPlants" id="Pp3c1_25820V3.2">
    <property type="protein sequence ID" value="PAC:32970523.CDS.1"/>
    <property type="gene ID" value="Pp3c1_25820"/>
</dbReference>
<proteinExistence type="predicted"/>
<reference evidence="2 3" key="2">
    <citation type="journal article" date="2018" name="Plant J.">
        <title>The Physcomitrella patens chromosome-scale assembly reveals moss genome structure and evolution.</title>
        <authorList>
            <person name="Lang D."/>
            <person name="Ullrich K.K."/>
            <person name="Murat F."/>
            <person name="Fuchs J."/>
            <person name="Jenkins J."/>
            <person name="Haas F.B."/>
            <person name="Piednoel M."/>
            <person name="Gundlach H."/>
            <person name="Van Bel M."/>
            <person name="Meyberg R."/>
            <person name="Vives C."/>
            <person name="Morata J."/>
            <person name="Symeonidi A."/>
            <person name="Hiss M."/>
            <person name="Muchero W."/>
            <person name="Kamisugi Y."/>
            <person name="Saleh O."/>
            <person name="Blanc G."/>
            <person name="Decker E.L."/>
            <person name="van Gessel N."/>
            <person name="Grimwood J."/>
            <person name="Hayes R.D."/>
            <person name="Graham S.W."/>
            <person name="Gunter L.E."/>
            <person name="McDaniel S.F."/>
            <person name="Hoernstein S.N.W."/>
            <person name="Larsson A."/>
            <person name="Li F.W."/>
            <person name="Perroud P.F."/>
            <person name="Phillips J."/>
            <person name="Ranjan P."/>
            <person name="Rokshar D.S."/>
            <person name="Rothfels C.J."/>
            <person name="Schneider L."/>
            <person name="Shu S."/>
            <person name="Stevenson D.W."/>
            <person name="Thummler F."/>
            <person name="Tillich M."/>
            <person name="Villarreal Aguilar J.C."/>
            <person name="Widiez T."/>
            <person name="Wong G.K."/>
            <person name="Wymore A."/>
            <person name="Zhang Y."/>
            <person name="Zimmer A.D."/>
            <person name="Quatrano R.S."/>
            <person name="Mayer K.F.X."/>
            <person name="Goodstein D."/>
            <person name="Casacuberta J.M."/>
            <person name="Vandepoele K."/>
            <person name="Reski R."/>
            <person name="Cuming A.C."/>
            <person name="Tuskan G.A."/>
            <person name="Maumus F."/>
            <person name="Salse J."/>
            <person name="Schmutz J."/>
            <person name="Rensing S.A."/>
        </authorList>
    </citation>
    <scope>NUCLEOTIDE SEQUENCE [LARGE SCALE GENOMIC DNA]</scope>
    <source>
        <strain evidence="2 3">cv. Gransden 2004</strain>
    </source>
</reference>
<reference evidence="2" key="3">
    <citation type="submission" date="2020-12" db="UniProtKB">
        <authorList>
            <consortium name="EnsemblPlants"/>
        </authorList>
    </citation>
    <scope>IDENTIFICATION</scope>
</reference>
<dbReference type="Proteomes" id="UP000006727">
    <property type="component" value="Chromosome 1"/>
</dbReference>